<dbReference type="AlphaFoldDB" id="A0A1Q9LE33"/>
<evidence type="ECO:0000313" key="2">
    <source>
        <dbReference type="EMBL" id="OLR90265.1"/>
    </source>
</evidence>
<protein>
    <recommendedName>
        <fullName evidence="4">Copper chaperone PCu(A)C</fullName>
    </recommendedName>
</protein>
<dbReference type="Gene3D" id="2.60.40.1890">
    <property type="entry name" value="PCu(A)C copper chaperone"/>
    <property type="match status" value="1"/>
</dbReference>
<dbReference type="OrthoDB" id="5188566at2"/>
<sequence>MAPAVVGLGLALALAGCGAGQITQTDSMLPAVNGVEAGQGAVVLRDAAIAYPEGGSYKSGADAPLVLTIVNTGANADKLTSVTTPVAASATITGNTDLPGGFALAVGTPGVDVPGGAGTSTSASASATSAPGSSSAAPSSGASSAPSTTSGAPSSAALPLGQIRVVLTGVNTKLVPGETYPVTFVFANAGQVTAQLPIAAPSSPRTESEHGEHEG</sequence>
<dbReference type="Pfam" id="PF04314">
    <property type="entry name" value="PCuAC"/>
    <property type="match status" value="2"/>
</dbReference>
<comment type="caution">
    <text evidence="2">The sequence shown here is derived from an EMBL/GenBank/DDBJ whole genome shotgun (WGS) entry which is preliminary data.</text>
</comment>
<evidence type="ECO:0000256" key="1">
    <source>
        <dbReference type="SAM" id="MobiDB-lite"/>
    </source>
</evidence>
<evidence type="ECO:0008006" key="4">
    <source>
        <dbReference type="Google" id="ProtNLM"/>
    </source>
</evidence>
<dbReference type="InterPro" id="IPR036182">
    <property type="entry name" value="PCuAC_sf"/>
</dbReference>
<keyword evidence="3" id="KW-1185">Reference proteome</keyword>
<organism evidence="2 3">
    <name type="scientific">Actinokineospora bangkokensis</name>
    <dbReference type="NCBI Taxonomy" id="1193682"/>
    <lineage>
        <taxon>Bacteria</taxon>
        <taxon>Bacillati</taxon>
        <taxon>Actinomycetota</taxon>
        <taxon>Actinomycetes</taxon>
        <taxon>Pseudonocardiales</taxon>
        <taxon>Pseudonocardiaceae</taxon>
        <taxon>Actinokineospora</taxon>
    </lineage>
</organism>
<gene>
    <name evidence="2" type="ORF">BJP25_01805</name>
</gene>
<dbReference type="Proteomes" id="UP000186040">
    <property type="component" value="Unassembled WGS sequence"/>
</dbReference>
<dbReference type="STRING" id="1193682.BJP25_01805"/>
<accession>A0A1Q9LE33</accession>
<feature type="region of interest" description="Disordered" evidence="1">
    <location>
        <begin position="115"/>
        <end position="156"/>
    </location>
</feature>
<dbReference type="EMBL" id="MKQR01000028">
    <property type="protein sequence ID" value="OLR90265.1"/>
    <property type="molecule type" value="Genomic_DNA"/>
</dbReference>
<evidence type="ECO:0000313" key="3">
    <source>
        <dbReference type="Proteomes" id="UP000186040"/>
    </source>
</evidence>
<feature type="compositionally biased region" description="Low complexity" evidence="1">
    <location>
        <begin position="119"/>
        <end position="156"/>
    </location>
</feature>
<dbReference type="SUPFAM" id="SSF110087">
    <property type="entry name" value="DR1885-like metal-binding protein"/>
    <property type="match status" value="1"/>
</dbReference>
<proteinExistence type="predicted"/>
<reference evidence="2 3" key="1">
    <citation type="submission" date="2016-10" db="EMBL/GenBank/DDBJ databases">
        <title>The Draft Genome Sequence of Actinokineospora bangkokensis 44EHWT reveals the biosynthetic pathway of antifungal compounds Thailandins with unusual extender unit butylmalonyl-CoA.</title>
        <authorList>
            <person name="Greule A."/>
            <person name="Intra B."/>
            <person name="Flemming S."/>
            <person name="Rommel M.G."/>
            <person name="Panbangred W."/>
            <person name="Bechthold A."/>
        </authorList>
    </citation>
    <scope>NUCLEOTIDE SEQUENCE [LARGE SCALE GENOMIC DNA]</scope>
    <source>
        <strain evidence="2 3">44EHW</strain>
    </source>
</reference>
<name>A0A1Q9LE33_9PSEU</name>
<dbReference type="InterPro" id="IPR007410">
    <property type="entry name" value="LpqE-like"/>
</dbReference>